<evidence type="ECO:0000256" key="1">
    <source>
        <dbReference type="SAM" id="MobiDB-lite"/>
    </source>
</evidence>
<keyword evidence="3" id="KW-0067">ATP-binding</keyword>
<organism evidence="3 4">
    <name type="scientific">Rhizoctonia solani AG-3 Rhs1AP</name>
    <dbReference type="NCBI Taxonomy" id="1086054"/>
    <lineage>
        <taxon>Eukaryota</taxon>
        <taxon>Fungi</taxon>
        <taxon>Dikarya</taxon>
        <taxon>Basidiomycota</taxon>
        <taxon>Agaricomycotina</taxon>
        <taxon>Agaricomycetes</taxon>
        <taxon>Cantharellales</taxon>
        <taxon>Ceratobasidiaceae</taxon>
        <taxon>Rhizoctonia</taxon>
    </lineage>
</organism>
<dbReference type="AlphaFoldDB" id="X8JWB9"/>
<dbReference type="Proteomes" id="UP000030108">
    <property type="component" value="Unassembled WGS sequence"/>
</dbReference>
<keyword evidence="2" id="KW-0472">Membrane</keyword>
<gene>
    <name evidence="3" type="ORF">RSOL_501110</name>
</gene>
<feature type="region of interest" description="Disordered" evidence="1">
    <location>
        <begin position="592"/>
        <end position="627"/>
    </location>
</feature>
<evidence type="ECO:0000313" key="4">
    <source>
        <dbReference type="Proteomes" id="UP000030108"/>
    </source>
</evidence>
<feature type="region of interest" description="Disordered" evidence="1">
    <location>
        <begin position="1"/>
        <end position="28"/>
    </location>
</feature>
<feature type="compositionally biased region" description="Polar residues" evidence="1">
    <location>
        <begin position="184"/>
        <end position="195"/>
    </location>
</feature>
<evidence type="ECO:0000256" key="2">
    <source>
        <dbReference type="SAM" id="Phobius"/>
    </source>
</evidence>
<protein>
    <submittedName>
        <fullName evidence="3">ATP-dependent RNA helicase SUB2, putative</fullName>
    </submittedName>
</protein>
<feature type="compositionally biased region" description="Low complexity" evidence="1">
    <location>
        <begin position="407"/>
        <end position="420"/>
    </location>
</feature>
<dbReference type="OrthoDB" id="3256165at2759"/>
<evidence type="ECO:0000313" key="3">
    <source>
        <dbReference type="EMBL" id="EUC67288.1"/>
    </source>
</evidence>
<feature type="region of interest" description="Disordered" evidence="1">
    <location>
        <begin position="322"/>
        <end position="356"/>
    </location>
</feature>
<proteinExistence type="predicted"/>
<feature type="region of interest" description="Disordered" evidence="1">
    <location>
        <begin position="150"/>
        <end position="251"/>
    </location>
</feature>
<feature type="transmembrane region" description="Helical" evidence="2">
    <location>
        <begin position="295"/>
        <end position="315"/>
    </location>
</feature>
<name>X8JWB9_9AGAM</name>
<feature type="compositionally biased region" description="Low complexity" evidence="1">
    <location>
        <begin position="159"/>
        <end position="183"/>
    </location>
</feature>
<comment type="caution">
    <text evidence="3">The sequence shown here is derived from an EMBL/GenBank/DDBJ whole genome shotgun (WGS) entry which is preliminary data.</text>
</comment>
<keyword evidence="2" id="KW-0812">Transmembrane</keyword>
<feature type="region of interest" description="Disordered" evidence="1">
    <location>
        <begin position="397"/>
        <end position="445"/>
    </location>
</feature>
<dbReference type="GO" id="GO:0004386">
    <property type="term" value="F:helicase activity"/>
    <property type="evidence" value="ECO:0007669"/>
    <property type="project" value="UniProtKB-KW"/>
</dbReference>
<feature type="compositionally biased region" description="Polar residues" evidence="1">
    <location>
        <begin position="397"/>
        <end position="406"/>
    </location>
</feature>
<keyword evidence="3" id="KW-0547">Nucleotide-binding</keyword>
<feature type="compositionally biased region" description="Polar residues" evidence="1">
    <location>
        <begin position="335"/>
        <end position="354"/>
    </location>
</feature>
<reference evidence="4" key="1">
    <citation type="journal article" date="2014" name="Genome Announc.">
        <title>Draft genome sequence of the plant-pathogenic soil fungus Rhizoctonia solani anastomosis group 3 strain Rhs1AP.</title>
        <authorList>
            <person name="Cubeta M.A."/>
            <person name="Thomas E."/>
            <person name="Dean R.A."/>
            <person name="Jabaji S."/>
            <person name="Neate S.M."/>
            <person name="Tavantzis S."/>
            <person name="Toda T."/>
            <person name="Vilgalys R."/>
            <person name="Bharathan N."/>
            <person name="Fedorova-Abrams N."/>
            <person name="Pakala S.B."/>
            <person name="Pakala S.M."/>
            <person name="Zafar N."/>
            <person name="Joardar V."/>
            <person name="Losada L."/>
            <person name="Nierman W.C."/>
        </authorList>
    </citation>
    <scope>NUCLEOTIDE SEQUENCE [LARGE SCALE GENOMIC DNA]</scope>
    <source>
        <strain evidence="4">AG-3</strain>
    </source>
</reference>
<feature type="compositionally biased region" description="Low complexity" evidence="1">
    <location>
        <begin position="201"/>
        <end position="216"/>
    </location>
</feature>
<sequence length="653" mass="69216">MRSPKEPVPAAPIQGQDRPKLGPLLPVQHHDTMVHSRSAYTEWGDDEDEDSMAAVKWISPEPNAVLVSGNKLVATWSTPARPIVSPSFQLCLAETEECGDTVWPKVKKLPNSQYTITILAFEPRKIPQLGSGNNFFVRMVDDKGSVYDTPEFKLQGNDSPSSAVALDSGSSSPSSVLPDSLTSAVSGSTPSSAGHQGSDGVGSNSSPLSSLSPSSDSEGESKGIPQLSNEGADRSALNNTGKGSGPMVNGTAAMSISRNSALASATGTISSTALAPSITNNALIGSPNDSKPSTAAIVVPLAIFAAALAGLLFSLKQRSKAKEIRGPKSEPALNRVTSKDSCATGSSTGDSGPSRTDLERAMEFIARVRAPQSPQLTPLPPSIEPRWRERREIRMRQSNASFTTEVSPESRSIPTSSSAPDMGQRIQQRNGPLPPIPGVAELDPTDMYPQSEIPRSTSYLVAQSHPPEFSQTVACQLPAPTPVENSVYPPTHYLGPSYETYPNAPDTYAISAAHLPMSFSMNGMPRPPHFVQPQLHVIPSSVSQPSIATGSIHHFASITPAPIPDSTLPPPATLRAPLPRPPVAPVPEIVINPGYLEPQPRPQPKYQPVDPSPTGPRPVIPYSTRPQTIEPEVNAVLNPYDAIAKALRTPRLG</sequence>
<keyword evidence="3" id="KW-0378">Hydrolase</keyword>
<keyword evidence="3" id="KW-0347">Helicase</keyword>
<feature type="compositionally biased region" description="Pro residues" evidence="1">
    <location>
        <begin position="1"/>
        <end position="10"/>
    </location>
</feature>
<feature type="compositionally biased region" description="Pro residues" evidence="1">
    <location>
        <begin position="599"/>
        <end position="619"/>
    </location>
</feature>
<keyword evidence="2" id="KW-1133">Transmembrane helix</keyword>
<dbReference type="EMBL" id="JATN01000286">
    <property type="protein sequence ID" value="EUC67288.1"/>
    <property type="molecule type" value="Genomic_DNA"/>
</dbReference>
<accession>X8JWB9</accession>